<comment type="caution">
    <text evidence="10">The sequence shown here is derived from an EMBL/GenBank/DDBJ whole genome shotgun (WGS) entry which is preliminary data.</text>
</comment>
<evidence type="ECO:0000259" key="9">
    <source>
        <dbReference type="PROSITE" id="PS50928"/>
    </source>
</evidence>
<evidence type="ECO:0000313" key="10">
    <source>
        <dbReference type="EMBL" id="GAA4230893.1"/>
    </source>
</evidence>
<evidence type="ECO:0000313" key="11">
    <source>
        <dbReference type="Proteomes" id="UP001501710"/>
    </source>
</evidence>
<keyword evidence="11" id="KW-1185">Reference proteome</keyword>
<accession>A0ABP8BZ78</accession>
<dbReference type="InterPro" id="IPR014341">
    <property type="entry name" value="Ectoine_EhuD"/>
</dbReference>
<dbReference type="PANTHER" id="PTHR30614:SF0">
    <property type="entry name" value="L-CYSTINE TRANSPORT SYSTEM PERMEASE PROTEIN TCYL"/>
    <property type="match status" value="1"/>
</dbReference>
<protein>
    <submittedName>
        <fullName evidence="10">Ectoine/hydroxyectoine ABC transporter permease subunit EhuD</fullName>
    </submittedName>
</protein>
<dbReference type="PANTHER" id="PTHR30614">
    <property type="entry name" value="MEMBRANE COMPONENT OF AMINO ACID ABC TRANSPORTER"/>
    <property type="match status" value="1"/>
</dbReference>
<evidence type="ECO:0000256" key="4">
    <source>
        <dbReference type="ARBA" id="ARBA00022692"/>
    </source>
</evidence>
<proteinExistence type="inferred from homology"/>
<keyword evidence="2 8" id="KW-0813">Transport</keyword>
<evidence type="ECO:0000256" key="2">
    <source>
        <dbReference type="ARBA" id="ARBA00022448"/>
    </source>
</evidence>
<dbReference type="InterPro" id="IPR000515">
    <property type="entry name" value="MetI-like"/>
</dbReference>
<sequence length="219" mass="24749">MNVEWDWSYSWDILPDLLDGLRYTVIATLAGYVIALVLGLVWTLLRRSPSRILNQTVRWITEFIRCTPLIPQLYFVFFVLPAWGLTIGSLTAGIITLGVHYSTYTAEVYRAGISDVPKGQWEAATALNLPRSRVWLDVVLPQAIRRVIPTLGNYLIAMFKDSPYLMAINVAELLFSANKVGAKTLQFLEPITMVGLLFIVVSVISSILVRRLERRYATN</sequence>
<dbReference type="RefSeq" id="WP_344895229.1">
    <property type="nucleotide sequence ID" value="NZ_BAABAS010000005.1"/>
</dbReference>
<evidence type="ECO:0000256" key="5">
    <source>
        <dbReference type="ARBA" id="ARBA00022970"/>
    </source>
</evidence>
<dbReference type="Proteomes" id="UP001501710">
    <property type="component" value="Unassembled WGS sequence"/>
</dbReference>
<name>A0ABP8BZ78_9ACTN</name>
<dbReference type="NCBIfam" id="TIGR03003">
    <property type="entry name" value="ectoine_ehuD"/>
    <property type="match status" value="1"/>
</dbReference>
<dbReference type="CDD" id="cd06261">
    <property type="entry name" value="TM_PBP2"/>
    <property type="match status" value="1"/>
</dbReference>
<evidence type="ECO:0000256" key="8">
    <source>
        <dbReference type="RuleBase" id="RU363032"/>
    </source>
</evidence>
<keyword evidence="5" id="KW-0029">Amino-acid transport</keyword>
<evidence type="ECO:0000256" key="6">
    <source>
        <dbReference type="ARBA" id="ARBA00022989"/>
    </source>
</evidence>
<evidence type="ECO:0000256" key="7">
    <source>
        <dbReference type="ARBA" id="ARBA00023136"/>
    </source>
</evidence>
<dbReference type="EMBL" id="BAABAS010000005">
    <property type="protein sequence ID" value="GAA4230893.1"/>
    <property type="molecule type" value="Genomic_DNA"/>
</dbReference>
<keyword evidence="6 8" id="KW-1133">Transmembrane helix</keyword>
<dbReference type="PROSITE" id="PS50928">
    <property type="entry name" value="ABC_TM1"/>
    <property type="match status" value="1"/>
</dbReference>
<comment type="subcellular location">
    <subcellularLocation>
        <location evidence="1 8">Cell membrane</location>
        <topology evidence="1 8">Multi-pass membrane protein</topology>
    </subcellularLocation>
</comment>
<feature type="domain" description="ABC transmembrane type-1" evidence="9">
    <location>
        <begin position="21"/>
        <end position="209"/>
    </location>
</feature>
<dbReference type="Pfam" id="PF00528">
    <property type="entry name" value="BPD_transp_1"/>
    <property type="match status" value="1"/>
</dbReference>
<feature type="transmembrane region" description="Helical" evidence="8">
    <location>
        <begin position="20"/>
        <end position="45"/>
    </location>
</feature>
<keyword evidence="4 8" id="KW-0812">Transmembrane</keyword>
<evidence type="ECO:0000256" key="1">
    <source>
        <dbReference type="ARBA" id="ARBA00004651"/>
    </source>
</evidence>
<dbReference type="InterPro" id="IPR010065">
    <property type="entry name" value="AA_ABC_transptr_permease_3TM"/>
</dbReference>
<comment type="similarity">
    <text evidence="8">Belongs to the binding-protein-dependent transport system permease family.</text>
</comment>
<dbReference type="SUPFAM" id="SSF161098">
    <property type="entry name" value="MetI-like"/>
    <property type="match status" value="1"/>
</dbReference>
<dbReference type="InterPro" id="IPR043429">
    <property type="entry name" value="ArtM/GltK/GlnP/TcyL/YhdX-like"/>
</dbReference>
<reference evidence="11" key="1">
    <citation type="journal article" date="2019" name="Int. J. Syst. Evol. Microbiol.">
        <title>The Global Catalogue of Microorganisms (GCM) 10K type strain sequencing project: providing services to taxonomists for standard genome sequencing and annotation.</title>
        <authorList>
            <consortium name="The Broad Institute Genomics Platform"/>
            <consortium name="The Broad Institute Genome Sequencing Center for Infectious Disease"/>
            <person name="Wu L."/>
            <person name="Ma J."/>
        </authorList>
    </citation>
    <scope>NUCLEOTIDE SEQUENCE [LARGE SCALE GENOMIC DNA]</scope>
    <source>
        <strain evidence="11">JCM 17440</strain>
    </source>
</reference>
<feature type="transmembrane region" description="Helical" evidence="8">
    <location>
        <begin position="191"/>
        <end position="209"/>
    </location>
</feature>
<keyword evidence="7 8" id="KW-0472">Membrane</keyword>
<keyword evidence="3" id="KW-1003">Cell membrane</keyword>
<feature type="transmembrane region" description="Helical" evidence="8">
    <location>
        <begin position="73"/>
        <end position="99"/>
    </location>
</feature>
<dbReference type="InterPro" id="IPR035906">
    <property type="entry name" value="MetI-like_sf"/>
</dbReference>
<dbReference type="Gene3D" id="1.10.3720.10">
    <property type="entry name" value="MetI-like"/>
    <property type="match status" value="1"/>
</dbReference>
<organism evidence="10 11">
    <name type="scientific">Actinomadura meridiana</name>
    <dbReference type="NCBI Taxonomy" id="559626"/>
    <lineage>
        <taxon>Bacteria</taxon>
        <taxon>Bacillati</taxon>
        <taxon>Actinomycetota</taxon>
        <taxon>Actinomycetes</taxon>
        <taxon>Streptosporangiales</taxon>
        <taxon>Thermomonosporaceae</taxon>
        <taxon>Actinomadura</taxon>
    </lineage>
</organism>
<evidence type="ECO:0000256" key="3">
    <source>
        <dbReference type="ARBA" id="ARBA00022475"/>
    </source>
</evidence>
<gene>
    <name evidence="10" type="primary">ehuD</name>
    <name evidence="10" type="ORF">GCM10022254_26770</name>
</gene>
<dbReference type="NCBIfam" id="TIGR01726">
    <property type="entry name" value="HEQRo_perm_3TM"/>
    <property type="match status" value="1"/>
</dbReference>